<evidence type="ECO:0000313" key="1">
    <source>
        <dbReference type="EMBL" id="ERG69103.1"/>
    </source>
</evidence>
<name>U1N899_SEGRC</name>
<dbReference type="HOGENOM" id="CLU_2652394_0_0_11"/>
<evidence type="ECO:0000313" key="2">
    <source>
        <dbReference type="Proteomes" id="UP000004816"/>
    </source>
</evidence>
<sequence length="76" mass="7883">MVREDGGGGAAQPACASGWATRPICFAAAIQYSSGIELTTPYLTFGTGSSLIPSARARRAATLPNLDNRTPDVSRL</sequence>
<proteinExistence type="predicted"/>
<organism evidence="1 2">
    <name type="scientific">Segniliparus rugosus (strain ATCC BAA-974 / DSM 45345 / CCUG 50838 / CIP 108380 / JCM 13579 / CDC 945)</name>
    <dbReference type="NCBI Taxonomy" id="679197"/>
    <lineage>
        <taxon>Bacteria</taxon>
        <taxon>Bacillati</taxon>
        <taxon>Actinomycetota</taxon>
        <taxon>Actinomycetes</taxon>
        <taxon>Mycobacteriales</taxon>
        <taxon>Segniliparaceae</taxon>
        <taxon>Segniliparus</taxon>
    </lineage>
</organism>
<accession>U1N899</accession>
<protein>
    <submittedName>
        <fullName evidence="1">Uncharacterized protein</fullName>
    </submittedName>
</protein>
<keyword evidence="2" id="KW-1185">Reference proteome</keyword>
<reference evidence="1 2" key="1">
    <citation type="journal article" date="2011" name="Stand. Genomic Sci.">
        <title>High quality draft genome sequence of Segniliparus rugosus CDC 945(T)= (ATCC BAA-974(T)).</title>
        <authorList>
            <person name="Earl A.M."/>
            <person name="Desjardins C.A."/>
            <person name="Fitzgerald M.G."/>
            <person name="Arachchi H.M."/>
            <person name="Zeng Q."/>
            <person name="Mehta T."/>
            <person name="Griggs A."/>
            <person name="Birren B.W."/>
            <person name="Toney N.C."/>
            <person name="Carr J."/>
            <person name="Posey J."/>
            <person name="Butler W.R."/>
        </authorList>
    </citation>
    <scope>NUCLEOTIDE SEQUENCE [LARGE SCALE GENOMIC DNA]</scope>
    <source>
        <strain evidence="2">ATCC BAA-974 / DSM 45345 / CCUG 50838 / CIP 108380 / JCM 13579 / CDC 945</strain>
    </source>
</reference>
<dbReference type="AlphaFoldDB" id="U1N899"/>
<dbReference type="STRING" id="679197.HMPREF9336_04247"/>
<dbReference type="EMBL" id="ACZI02000003">
    <property type="protein sequence ID" value="ERG69103.1"/>
    <property type="molecule type" value="Genomic_DNA"/>
</dbReference>
<dbReference type="Proteomes" id="UP000004816">
    <property type="component" value="Unassembled WGS sequence"/>
</dbReference>
<comment type="caution">
    <text evidence="1">The sequence shown here is derived from an EMBL/GenBank/DDBJ whole genome shotgun (WGS) entry which is preliminary data.</text>
</comment>
<gene>
    <name evidence="1" type="ORF">HMPREF9336_04247</name>
</gene>